<feature type="compositionally biased region" description="Basic residues" evidence="1">
    <location>
        <begin position="9"/>
        <end position="21"/>
    </location>
</feature>
<reference evidence="2" key="4">
    <citation type="submission" date="2025-08" db="UniProtKB">
        <authorList>
            <consortium name="Ensembl"/>
        </authorList>
    </citation>
    <scope>IDENTIFICATION</scope>
</reference>
<gene>
    <name evidence="2" type="primary">si:ch211-197h24.6</name>
</gene>
<reference evidence="3" key="2">
    <citation type="journal article" date="2017" name="Sci. Adv.">
        <title>A tail of two voltages: Proteomic comparison of the three electric organs of the electric eel.</title>
        <authorList>
            <person name="Traeger L.L."/>
            <person name="Sabat G."/>
            <person name="Barrett-Wilt G.A."/>
            <person name="Wells G.B."/>
            <person name="Sussman M.R."/>
        </authorList>
    </citation>
    <scope>NUCLEOTIDE SEQUENCE [LARGE SCALE GENOMIC DNA]</scope>
</reference>
<dbReference type="Ensembl" id="ENSEEET00000016551.2">
    <property type="protein sequence ID" value="ENSEEEP00000016360.2"/>
    <property type="gene ID" value="ENSEEEG00000008099.2"/>
</dbReference>
<feature type="region of interest" description="Disordered" evidence="1">
    <location>
        <begin position="221"/>
        <end position="299"/>
    </location>
</feature>
<dbReference type="GeneID" id="118241421"/>
<accession>A0A4W4EWX6</accession>
<feature type="region of interest" description="Disordered" evidence="1">
    <location>
        <begin position="347"/>
        <end position="383"/>
    </location>
</feature>
<feature type="compositionally biased region" description="Polar residues" evidence="1">
    <location>
        <begin position="251"/>
        <end position="261"/>
    </location>
</feature>
<reference evidence="2" key="5">
    <citation type="submission" date="2025-09" db="UniProtKB">
        <authorList>
            <consortium name="Ensembl"/>
        </authorList>
    </citation>
    <scope>IDENTIFICATION</scope>
</reference>
<feature type="region of interest" description="Disordered" evidence="1">
    <location>
        <begin position="1"/>
        <end position="23"/>
    </location>
</feature>
<evidence type="ECO:0000256" key="1">
    <source>
        <dbReference type="SAM" id="MobiDB-lite"/>
    </source>
</evidence>
<name>A0A4W4EWX6_ELEEL</name>
<dbReference type="AlphaFoldDB" id="A0A4W4EWX6"/>
<evidence type="ECO:0000313" key="2">
    <source>
        <dbReference type="Ensembl" id="ENSEEEP00000016360.2"/>
    </source>
</evidence>
<sequence>MDTPENPQKKAKNAGRKKKQPVHSGDIVFTKNGAIHTIPALSKLLKSATEPVIGLQYIWEYRSPSKSVPPHYQCKLCKVQLLQHEMAAHIIGWKHCFRYLKRSNPEKMAEEEPEVAKNPVTRRAIKTAAMEVEKAEGRGQVKVVIKEPSDVPAFQNMKTAHPTVGGPGGAGILGPAPRGLHPGVPFGGFPDLSFPGDFPPRGGLLPDFPPMHSVLSDGPMRRGHSDMGPLPSPGRYGNSLTGPNRAFGNPESMQRFPSSGSVRMGLDGFGMGPRSDGAGRPYPNDPPMNANGSRKTSEGNSTLTTLLRYLDTFRIENEDDAQVVLKITQKLTDVLMEYRLRSISSVPSMDSSSLSSMSYSSRLPPSSNDRLPSSMTGPSRFYN</sequence>
<proteinExistence type="predicted"/>
<organism evidence="2 3">
    <name type="scientific">Electrophorus electricus</name>
    <name type="common">Electric eel</name>
    <name type="synonym">Gymnotus electricus</name>
    <dbReference type="NCBI Taxonomy" id="8005"/>
    <lineage>
        <taxon>Eukaryota</taxon>
        <taxon>Metazoa</taxon>
        <taxon>Chordata</taxon>
        <taxon>Craniata</taxon>
        <taxon>Vertebrata</taxon>
        <taxon>Euteleostomi</taxon>
        <taxon>Actinopterygii</taxon>
        <taxon>Neopterygii</taxon>
        <taxon>Teleostei</taxon>
        <taxon>Ostariophysi</taxon>
        <taxon>Gymnotiformes</taxon>
        <taxon>Gymnotoidei</taxon>
        <taxon>Gymnotidae</taxon>
        <taxon>Electrophorus</taxon>
    </lineage>
</organism>
<dbReference type="RefSeq" id="XP_035382239.1">
    <property type="nucleotide sequence ID" value="XM_035526346.1"/>
</dbReference>
<reference evidence="2" key="3">
    <citation type="submission" date="2020-05" db="EMBL/GenBank/DDBJ databases">
        <title>Electrophorus electricus (electric eel) genome, fEleEle1, primary haplotype.</title>
        <authorList>
            <person name="Myers G."/>
            <person name="Meyer A."/>
            <person name="Fedrigo O."/>
            <person name="Formenti G."/>
            <person name="Rhie A."/>
            <person name="Tracey A."/>
            <person name="Sims Y."/>
            <person name="Jarvis E.D."/>
        </authorList>
    </citation>
    <scope>NUCLEOTIDE SEQUENCE [LARGE SCALE GENOMIC DNA]</scope>
</reference>
<dbReference type="GeneTree" id="ENSGT00740000115874"/>
<feature type="compositionally biased region" description="Polar residues" evidence="1">
    <location>
        <begin position="290"/>
        <end position="299"/>
    </location>
</feature>
<dbReference type="Proteomes" id="UP000314983">
    <property type="component" value="Chromosome 5"/>
</dbReference>
<feature type="compositionally biased region" description="Low complexity" evidence="1">
    <location>
        <begin position="347"/>
        <end position="367"/>
    </location>
</feature>
<dbReference type="OMA" id="MEAQPGN"/>
<protein>
    <submittedName>
        <fullName evidence="2">Uncharacterized protein</fullName>
    </submittedName>
</protein>
<feature type="compositionally biased region" description="Polar residues" evidence="1">
    <location>
        <begin position="368"/>
        <end position="383"/>
    </location>
</feature>
<keyword evidence="3" id="KW-1185">Reference proteome</keyword>
<reference evidence="3" key="1">
    <citation type="journal article" date="2014" name="Science">
        <title>Nonhuman genetics. Genomic basis for the convergent evolution of electric organs.</title>
        <authorList>
            <person name="Gallant J.R."/>
            <person name="Traeger L.L."/>
            <person name="Volkening J.D."/>
            <person name="Moffett H."/>
            <person name="Chen P.H."/>
            <person name="Novina C.D."/>
            <person name="Phillips G.N.Jr."/>
            <person name="Anand R."/>
            <person name="Wells G.B."/>
            <person name="Pinch M."/>
            <person name="Guth R."/>
            <person name="Unguez G.A."/>
            <person name="Albert J.S."/>
            <person name="Zakon H.H."/>
            <person name="Samanta M.P."/>
            <person name="Sussman M.R."/>
        </authorList>
    </citation>
    <scope>NUCLEOTIDE SEQUENCE [LARGE SCALE GENOMIC DNA]</scope>
</reference>
<evidence type="ECO:0000313" key="3">
    <source>
        <dbReference type="Proteomes" id="UP000314983"/>
    </source>
</evidence>